<keyword evidence="3" id="KW-1185">Reference proteome</keyword>
<evidence type="ECO:0000313" key="3">
    <source>
        <dbReference type="Proteomes" id="UP000249453"/>
    </source>
</evidence>
<keyword evidence="1" id="KW-1133">Transmembrane helix</keyword>
<dbReference type="Pfam" id="PF10003">
    <property type="entry name" value="DUF2244"/>
    <property type="match status" value="1"/>
</dbReference>
<feature type="transmembrane region" description="Helical" evidence="1">
    <location>
        <begin position="32"/>
        <end position="50"/>
    </location>
</feature>
<protein>
    <submittedName>
        <fullName evidence="2">Putative membrane protein</fullName>
    </submittedName>
</protein>
<gene>
    <name evidence="2" type="ORF">C7374_101387</name>
</gene>
<dbReference type="EMBL" id="QLMK01000001">
    <property type="protein sequence ID" value="RAK34059.1"/>
    <property type="molecule type" value="Genomic_DNA"/>
</dbReference>
<dbReference type="OrthoDB" id="9808190at2"/>
<accession>A0A364JZU6</accession>
<evidence type="ECO:0000313" key="2">
    <source>
        <dbReference type="EMBL" id="RAK34059.1"/>
    </source>
</evidence>
<dbReference type="AlphaFoldDB" id="A0A364JZU6"/>
<keyword evidence="1" id="KW-0472">Membrane</keyword>
<dbReference type="RefSeq" id="WP_111573909.1">
    <property type="nucleotide sequence ID" value="NZ_JBHEEY010000001.1"/>
</dbReference>
<dbReference type="PIRSF" id="PIRSF032162">
    <property type="entry name" value="UCP032162_imp"/>
    <property type="match status" value="1"/>
</dbReference>
<sequence length="165" mass="19027">MQYSDVDERDPFERPIFEALLTPYRSLGQRGFTILMSVLIGCWLLFGSIFWSLGAWPIFGVFGLDVLLIYLAFRWNYQAAQVREEISVSRAALHIRQYSSTGKMTKHCFNPYWARFSIIRTPDIGIISMRVENRDKSVAIGSFLNPEDRESFARAFGNALSEARR</sequence>
<dbReference type="InterPro" id="IPR016990">
    <property type="entry name" value="UCP032162_TM"/>
</dbReference>
<reference evidence="2 3" key="1">
    <citation type="submission" date="2018-06" db="EMBL/GenBank/DDBJ databases">
        <title>Genomic Encyclopedia of Type Strains, Phase IV (KMG-IV): sequencing the most valuable type-strain genomes for metagenomic binning, comparative biology and taxonomic classification.</title>
        <authorList>
            <person name="Goeker M."/>
        </authorList>
    </citation>
    <scope>NUCLEOTIDE SEQUENCE [LARGE SCALE GENOMIC DNA]</scope>
    <source>
        <strain evidence="2 3">DSM 26720</strain>
    </source>
</reference>
<name>A0A364JZU6_9HYPH</name>
<feature type="transmembrane region" description="Helical" evidence="1">
    <location>
        <begin position="56"/>
        <end position="73"/>
    </location>
</feature>
<proteinExistence type="predicted"/>
<dbReference type="InterPro" id="IPR019253">
    <property type="entry name" value="DUF2244_TM"/>
</dbReference>
<keyword evidence="1" id="KW-0812">Transmembrane</keyword>
<comment type="caution">
    <text evidence="2">The sequence shown here is derived from an EMBL/GenBank/DDBJ whole genome shotgun (WGS) entry which is preliminary data.</text>
</comment>
<evidence type="ECO:0000256" key="1">
    <source>
        <dbReference type="SAM" id="Phobius"/>
    </source>
</evidence>
<organism evidence="2 3">
    <name type="scientific">Falsochrobactrum ovis</name>
    <dbReference type="NCBI Taxonomy" id="1293442"/>
    <lineage>
        <taxon>Bacteria</taxon>
        <taxon>Pseudomonadati</taxon>
        <taxon>Pseudomonadota</taxon>
        <taxon>Alphaproteobacteria</taxon>
        <taxon>Hyphomicrobiales</taxon>
        <taxon>Brucellaceae</taxon>
        <taxon>Falsochrobactrum</taxon>
    </lineage>
</organism>
<dbReference type="Proteomes" id="UP000249453">
    <property type="component" value="Unassembled WGS sequence"/>
</dbReference>